<reference evidence="2" key="1">
    <citation type="submission" date="2016-10" db="EMBL/GenBank/DDBJ databases">
        <authorList>
            <person name="Varghese N."/>
            <person name="Submissions S."/>
        </authorList>
    </citation>
    <scope>NUCLEOTIDE SEQUENCE [LARGE SCALE GENOMIC DNA]</scope>
    <source>
        <strain evidence="2">DSM 19181</strain>
    </source>
</reference>
<dbReference type="AlphaFoldDB" id="A0A1G9B6N7"/>
<keyword evidence="2" id="KW-1185">Reference proteome</keyword>
<accession>A0A1G9B6N7</accession>
<evidence type="ECO:0000313" key="2">
    <source>
        <dbReference type="Proteomes" id="UP000199433"/>
    </source>
</evidence>
<name>A0A1G9B6N7_9LACT</name>
<evidence type="ECO:0000313" key="1">
    <source>
        <dbReference type="EMBL" id="SDK35212.1"/>
    </source>
</evidence>
<protein>
    <submittedName>
        <fullName evidence="1">Uncharacterized protein</fullName>
    </submittedName>
</protein>
<dbReference type="Proteomes" id="UP000199433">
    <property type="component" value="Unassembled WGS sequence"/>
</dbReference>
<gene>
    <name evidence="1" type="ORF">SAMN04488098_102516</name>
</gene>
<dbReference type="EMBL" id="FNFK01000025">
    <property type="protein sequence ID" value="SDK35212.1"/>
    <property type="molecule type" value="Genomic_DNA"/>
</dbReference>
<proteinExistence type="predicted"/>
<organism evidence="1 2">
    <name type="scientific">Alkalibacterium thalassium</name>
    <dbReference type="NCBI Taxonomy" id="426701"/>
    <lineage>
        <taxon>Bacteria</taxon>
        <taxon>Bacillati</taxon>
        <taxon>Bacillota</taxon>
        <taxon>Bacilli</taxon>
        <taxon>Lactobacillales</taxon>
        <taxon>Carnobacteriaceae</taxon>
        <taxon>Alkalibacterium</taxon>
    </lineage>
</organism>
<sequence>MKITLANRRKIIIIREETIDQRPLEYCKITKYVKLKITDSFLINTSLIEQK</sequence>